<comment type="cofactor">
    <cofactor evidence="3">
        <name>Mg(2+)</name>
        <dbReference type="ChEBI" id="CHEBI:18420"/>
    </cofactor>
</comment>
<evidence type="ECO:0000313" key="12">
    <source>
        <dbReference type="EMBL" id="GAA5194171.1"/>
    </source>
</evidence>
<dbReference type="InterPro" id="IPR014883">
    <property type="entry name" value="VRR_NUC"/>
</dbReference>
<dbReference type="RefSeq" id="WP_345317660.1">
    <property type="nucleotide sequence ID" value="NZ_BAABLF010000028.1"/>
</dbReference>
<evidence type="ECO:0000256" key="1">
    <source>
        <dbReference type="ARBA" id="ARBA00000983"/>
    </source>
</evidence>
<proteinExistence type="inferred from homology"/>
<dbReference type="SMART" id="SM00990">
    <property type="entry name" value="VRR_NUC"/>
    <property type="match status" value="1"/>
</dbReference>
<dbReference type="InterPro" id="IPR049125">
    <property type="entry name" value="FAN1-like_WH"/>
</dbReference>
<evidence type="ECO:0000256" key="9">
    <source>
        <dbReference type="ARBA" id="ARBA00022842"/>
    </source>
</evidence>
<dbReference type="Gene3D" id="3.40.1350.10">
    <property type="match status" value="1"/>
</dbReference>
<comment type="caution">
    <text evidence="12">The sequence shown here is derived from an EMBL/GenBank/DDBJ whole genome shotgun (WGS) entry which is preliminary data.</text>
</comment>
<evidence type="ECO:0000259" key="11">
    <source>
        <dbReference type="SMART" id="SM00990"/>
    </source>
</evidence>
<comment type="catalytic activity">
    <reaction evidence="1">
        <text>Hydrolytically removes 5'-nucleotides successively from the 3'-hydroxy termini of 3'-hydroxy-terminated oligonucleotides.</text>
        <dbReference type="EC" id="3.1.4.1"/>
    </reaction>
</comment>
<feature type="domain" description="VRR-NUC" evidence="11">
    <location>
        <begin position="434"/>
        <end position="536"/>
    </location>
</feature>
<accession>A0ABP9SDA0</accession>
<gene>
    <name evidence="12" type="ORF">GCM10025772_26600</name>
</gene>
<name>A0ABP9SDA0_9GAMM</name>
<dbReference type="PANTHER" id="PTHR15749">
    <property type="entry name" value="FANCONI-ASSOCIATED NUCLEASE 1"/>
    <property type="match status" value="1"/>
</dbReference>
<evidence type="ECO:0000256" key="4">
    <source>
        <dbReference type="ARBA" id="ARBA00005533"/>
    </source>
</evidence>
<keyword evidence="6" id="KW-0540">Nuclease</keyword>
<keyword evidence="7" id="KW-0479">Metal-binding</keyword>
<dbReference type="Proteomes" id="UP001501600">
    <property type="component" value="Unassembled WGS sequence"/>
</dbReference>
<dbReference type="InterPro" id="IPR033315">
    <property type="entry name" value="Fan1-like"/>
</dbReference>
<organism evidence="12 13">
    <name type="scientific">Ferrimonas gelatinilytica</name>
    <dbReference type="NCBI Taxonomy" id="1255257"/>
    <lineage>
        <taxon>Bacteria</taxon>
        <taxon>Pseudomonadati</taxon>
        <taxon>Pseudomonadota</taxon>
        <taxon>Gammaproteobacteria</taxon>
        <taxon>Alteromonadales</taxon>
        <taxon>Ferrimonadaceae</taxon>
        <taxon>Ferrimonas</taxon>
    </lineage>
</organism>
<evidence type="ECO:0000256" key="6">
    <source>
        <dbReference type="ARBA" id="ARBA00022722"/>
    </source>
</evidence>
<comment type="similarity">
    <text evidence="4">Belongs to the FAN1 family.</text>
</comment>
<keyword evidence="13" id="KW-1185">Reference proteome</keyword>
<dbReference type="Pfam" id="PF21315">
    <property type="entry name" value="FAN1_HTH"/>
    <property type="match status" value="1"/>
</dbReference>
<reference evidence="13" key="1">
    <citation type="journal article" date="2019" name="Int. J. Syst. Evol. Microbiol.">
        <title>The Global Catalogue of Microorganisms (GCM) 10K type strain sequencing project: providing services to taxonomists for standard genome sequencing and annotation.</title>
        <authorList>
            <consortium name="The Broad Institute Genomics Platform"/>
            <consortium name="The Broad Institute Genome Sequencing Center for Infectious Disease"/>
            <person name="Wu L."/>
            <person name="Ma J."/>
        </authorList>
    </citation>
    <scope>NUCLEOTIDE SEQUENCE [LARGE SCALE GENOMIC DNA]</scope>
    <source>
        <strain evidence="13">JCM 18720</strain>
    </source>
</reference>
<dbReference type="InterPro" id="IPR011856">
    <property type="entry name" value="tRNA_endonuc-like_dom_sf"/>
</dbReference>
<comment type="cofactor">
    <cofactor evidence="2">
        <name>Mn(2+)</name>
        <dbReference type="ChEBI" id="CHEBI:29035"/>
    </cofactor>
</comment>
<evidence type="ECO:0000313" key="13">
    <source>
        <dbReference type="Proteomes" id="UP001501600"/>
    </source>
</evidence>
<sequence length="558" mass="64302">MLPLPQDYYRRHFLRVVDHVRRHRRALMSDALVQWLERFEQVDAEAQCLLLRLLARKGPLFRTDKLHYDEVPEVQVALDALKRQGLVQSVVAIEGERLAELLSLDELKSLPALTSPGPRKRDWQEMLSAMPARPWRAWWPSGNGEVITLTARELLQELEMLFFANGRQSLTDLVLTDIGQHHYVLYPVSEAHFPFHHRDEVQQALRLYALESRWAELGKVQLGDEAHLRQPQTNARLERQRQRLLAQIARQWEREGNPDRALTLLAHCHTPLGRERRLRLLFGSGRYAEAQPLALAMLALPEGEEERQLALRFLGRLKKHLPLVMPLPRPHKPVEVNARLPLGGVRIESRVVALLRAQGLDVWHCENALVPGVAALVLWQVIFRPLPGAFVHPFQSGPLDLFHPLFVVRRRSAIEAELARWLPLSRTAFSERLLERYDAFAHQRCALVQPKRFGRDLLARSAQCLAPAQWIALIRHLLFDLRQNRAGMPDLVVIQQEKLLWLEVKGPHDRLRDNQRRWLAALQRAEQRAGILNLEEKAVMEVPEALASSGLFDGFKKN</sequence>
<evidence type="ECO:0000256" key="8">
    <source>
        <dbReference type="ARBA" id="ARBA00022801"/>
    </source>
</evidence>
<keyword evidence="9" id="KW-0460">Magnesium</keyword>
<keyword evidence="8" id="KW-0378">Hydrolase</keyword>
<dbReference type="EMBL" id="BAABLF010000028">
    <property type="protein sequence ID" value="GAA5194171.1"/>
    <property type="molecule type" value="Genomic_DNA"/>
</dbReference>
<evidence type="ECO:0000256" key="5">
    <source>
        <dbReference type="ARBA" id="ARBA00012029"/>
    </source>
</evidence>
<evidence type="ECO:0000256" key="3">
    <source>
        <dbReference type="ARBA" id="ARBA00001946"/>
    </source>
</evidence>
<protein>
    <recommendedName>
        <fullName evidence="5">phosphodiesterase I</fullName>
        <ecNumber evidence="5">3.1.4.1</ecNumber>
    </recommendedName>
</protein>
<keyword evidence="10" id="KW-0464">Manganese</keyword>
<dbReference type="EC" id="3.1.4.1" evidence="5"/>
<evidence type="ECO:0000256" key="7">
    <source>
        <dbReference type="ARBA" id="ARBA00022723"/>
    </source>
</evidence>
<evidence type="ECO:0000256" key="2">
    <source>
        <dbReference type="ARBA" id="ARBA00001936"/>
    </source>
</evidence>
<dbReference type="PANTHER" id="PTHR15749:SF4">
    <property type="entry name" value="FANCONI-ASSOCIATED NUCLEASE 1"/>
    <property type="match status" value="1"/>
</dbReference>
<evidence type="ECO:0000256" key="10">
    <source>
        <dbReference type="ARBA" id="ARBA00023211"/>
    </source>
</evidence>
<dbReference type="Pfam" id="PF08774">
    <property type="entry name" value="VRR_NUC"/>
    <property type="match status" value="1"/>
</dbReference>